<name>A0AA40KHQ0_9HYME</name>
<dbReference type="EMBL" id="JAHYIQ010000029">
    <property type="protein sequence ID" value="KAK1120760.1"/>
    <property type="molecule type" value="Genomic_DNA"/>
</dbReference>
<proteinExistence type="predicted"/>
<accession>A0AA40KHQ0</accession>
<evidence type="ECO:0000313" key="2">
    <source>
        <dbReference type="Proteomes" id="UP001177670"/>
    </source>
</evidence>
<gene>
    <name evidence="1" type="ORF">K0M31_010966</name>
</gene>
<dbReference type="Proteomes" id="UP001177670">
    <property type="component" value="Unassembled WGS sequence"/>
</dbReference>
<organism evidence="1 2">
    <name type="scientific">Melipona bicolor</name>
    <dbReference type="NCBI Taxonomy" id="60889"/>
    <lineage>
        <taxon>Eukaryota</taxon>
        <taxon>Metazoa</taxon>
        <taxon>Ecdysozoa</taxon>
        <taxon>Arthropoda</taxon>
        <taxon>Hexapoda</taxon>
        <taxon>Insecta</taxon>
        <taxon>Pterygota</taxon>
        <taxon>Neoptera</taxon>
        <taxon>Endopterygota</taxon>
        <taxon>Hymenoptera</taxon>
        <taxon>Apocrita</taxon>
        <taxon>Aculeata</taxon>
        <taxon>Apoidea</taxon>
        <taxon>Anthophila</taxon>
        <taxon>Apidae</taxon>
        <taxon>Melipona</taxon>
    </lineage>
</organism>
<dbReference type="AlphaFoldDB" id="A0AA40KHQ0"/>
<evidence type="ECO:0000313" key="1">
    <source>
        <dbReference type="EMBL" id="KAK1120760.1"/>
    </source>
</evidence>
<reference evidence="1" key="1">
    <citation type="submission" date="2021-10" db="EMBL/GenBank/DDBJ databases">
        <title>Melipona bicolor Genome sequencing and assembly.</title>
        <authorList>
            <person name="Araujo N.S."/>
            <person name="Arias M.C."/>
        </authorList>
    </citation>
    <scope>NUCLEOTIDE SEQUENCE</scope>
    <source>
        <strain evidence="1">USP_2M_L1-L4_2017</strain>
        <tissue evidence="1">Whole body</tissue>
    </source>
</reference>
<sequence>MNSHADNTKQQPWSQNVETTRWTTSTVSFNANEFMYASWWNKCRPWRLFQGIMGNRLVIASPRVYASAGEVSSCFEF</sequence>
<keyword evidence="2" id="KW-1185">Reference proteome</keyword>
<comment type="caution">
    <text evidence="1">The sequence shown here is derived from an EMBL/GenBank/DDBJ whole genome shotgun (WGS) entry which is preliminary data.</text>
</comment>
<protein>
    <submittedName>
        <fullName evidence="1">Uncharacterized protein</fullName>
    </submittedName>
</protein>